<dbReference type="SUPFAM" id="SSF81345">
    <property type="entry name" value="ABC transporter involved in vitamin B12 uptake, BtuC"/>
    <property type="match status" value="1"/>
</dbReference>
<protein>
    <submittedName>
        <fullName evidence="10">Iron chelate uptake ABC transporter family permease subunit</fullName>
    </submittedName>
</protein>
<evidence type="ECO:0000256" key="2">
    <source>
        <dbReference type="ARBA" id="ARBA00007935"/>
    </source>
</evidence>
<dbReference type="Proteomes" id="UP000831963">
    <property type="component" value="Chromosome"/>
</dbReference>
<keyword evidence="11" id="KW-1185">Reference proteome</keyword>
<dbReference type="Pfam" id="PF01032">
    <property type="entry name" value="FecCD"/>
    <property type="match status" value="1"/>
</dbReference>
<feature type="transmembrane region" description="Helical" evidence="9">
    <location>
        <begin position="99"/>
        <end position="116"/>
    </location>
</feature>
<dbReference type="InterPro" id="IPR000522">
    <property type="entry name" value="ABC_transptr_permease_BtuC"/>
</dbReference>
<feature type="compositionally biased region" description="Low complexity" evidence="8">
    <location>
        <begin position="12"/>
        <end position="21"/>
    </location>
</feature>
<comment type="subcellular location">
    <subcellularLocation>
        <location evidence="1">Cell membrane</location>
        <topology evidence="1">Multi-pass membrane protein</topology>
    </subcellularLocation>
</comment>
<dbReference type="InterPro" id="IPR037294">
    <property type="entry name" value="ABC_BtuC-like"/>
</dbReference>
<feature type="region of interest" description="Disordered" evidence="8">
    <location>
        <begin position="1"/>
        <end position="25"/>
    </location>
</feature>
<feature type="compositionally biased region" description="Basic residues" evidence="8">
    <location>
        <begin position="1"/>
        <end position="11"/>
    </location>
</feature>
<feature type="transmembrane region" description="Helical" evidence="9">
    <location>
        <begin position="233"/>
        <end position="255"/>
    </location>
</feature>
<keyword evidence="4" id="KW-1003">Cell membrane</keyword>
<evidence type="ECO:0000256" key="1">
    <source>
        <dbReference type="ARBA" id="ARBA00004651"/>
    </source>
</evidence>
<organism evidence="10 11">
    <name type="scientific">Microbacterium galbinum</name>
    <dbReference type="NCBI Taxonomy" id="2851646"/>
    <lineage>
        <taxon>Bacteria</taxon>
        <taxon>Bacillati</taxon>
        <taxon>Actinomycetota</taxon>
        <taxon>Actinomycetes</taxon>
        <taxon>Micrococcales</taxon>
        <taxon>Microbacteriaceae</taxon>
        <taxon>Microbacterium</taxon>
    </lineage>
</organism>
<feature type="transmembrane region" description="Helical" evidence="9">
    <location>
        <begin position="342"/>
        <end position="361"/>
    </location>
</feature>
<dbReference type="Gene3D" id="1.10.3470.10">
    <property type="entry name" value="ABC transporter involved in vitamin B12 uptake, BtuC"/>
    <property type="match status" value="1"/>
</dbReference>
<keyword evidence="3" id="KW-0813">Transport</keyword>
<evidence type="ECO:0000313" key="11">
    <source>
        <dbReference type="Proteomes" id="UP000831963"/>
    </source>
</evidence>
<proteinExistence type="inferred from homology"/>
<evidence type="ECO:0000256" key="7">
    <source>
        <dbReference type="ARBA" id="ARBA00023136"/>
    </source>
</evidence>
<evidence type="ECO:0000256" key="9">
    <source>
        <dbReference type="SAM" id="Phobius"/>
    </source>
</evidence>
<dbReference type="EMBL" id="CP078077">
    <property type="protein sequence ID" value="UPL15712.1"/>
    <property type="molecule type" value="Genomic_DNA"/>
</dbReference>
<sequence length="369" mass="37511">MTTAAPRRRSRTPTTPSWRSSGCEVRGMTSTLVEERAPQVSGARRGLVVLLLAGALALVCVASVLFGSQRISPVDVWHGLTVGTGDDGAIVQGMRVPRTIVGLAVGAALGIAGALIQGFTRNPLADPGILGVNAGASLGVVIGVAFFGVSAASGYIWFSFAGAIAATVLVYLIGSAGRTAPDPLRMTLSGVALGAVMGGVVAAIGLLNPSVFDRMRSWNAGSLTSLTPDVYTVLPFVFIGLVLAVCLAPSLNALALGDDLATALGSRVALTRVLSIVAVTLLCGAATAAAGPIAFVGLMVPHAVRWFVGPHQGWILLGTVFAAPLLFLTADVAGRLVLRTGELPVSVVTAVIGAPVLIALVRRRKVSGL</sequence>
<keyword evidence="6 9" id="KW-1133">Transmembrane helix</keyword>
<keyword evidence="7 9" id="KW-0472">Membrane</keyword>
<feature type="transmembrane region" description="Helical" evidence="9">
    <location>
        <begin position="46"/>
        <end position="66"/>
    </location>
</feature>
<accession>A0ABY4ISV9</accession>
<reference evidence="10 11" key="1">
    <citation type="submission" date="2021-06" db="EMBL/GenBank/DDBJ databases">
        <title>Genome-based taxonomic framework of Microbacterium strains isolated from marine environment, the description of four new species and reclassification of four preexisting species.</title>
        <authorList>
            <person name="Lee S.D."/>
            <person name="Kim S.-M."/>
            <person name="Byeon Y.-S."/>
            <person name="Yang H.L."/>
            <person name="Kim I.S."/>
        </authorList>
    </citation>
    <scope>NUCLEOTIDE SEQUENCE [LARGE SCALE GENOMIC DNA]</scope>
    <source>
        <strain evidence="10 11">SSW1-36</strain>
    </source>
</reference>
<evidence type="ECO:0000256" key="8">
    <source>
        <dbReference type="SAM" id="MobiDB-lite"/>
    </source>
</evidence>
<dbReference type="CDD" id="cd06550">
    <property type="entry name" value="TM_ABC_iron-siderophores_like"/>
    <property type="match status" value="1"/>
</dbReference>
<evidence type="ECO:0000256" key="5">
    <source>
        <dbReference type="ARBA" id="ARBA00022692"/>
    </source>
</evidence>
<comment type="similarity">
    <text evidence="2">Belongs to the binding-protein-dependent transport system permease family. FecCD subfamily.</text>
</comment>
<feature type="transmembrane region" description="Helical" evidence="9">
    <location>
        <begin position="128"/>
        <end position="149"/>
    </location>
</feature>
<feature type="transmembrane region" description="Helical" evidence="9">
    <location>
        <begin position="155"/>
        <end position="174"/>
    </location>
</feature>
<evidence type="ECO:0000313" key="10">
    <source>
        <dbReference type="EMBL" id="UPL15712.1"/>
    </source>
</evidence>
<name>A0ABY4ISV9_9MICO</name>
<evidence type="ECO:0000256" key="6">
    <source>
        <dbReference type="ARBA" id="ARBA00022989"/>
    </source>
</evidence>
<dbReference type="PANTHER" id="PTHR30472">
    <property type="entry name" value="FERRIC ENTEROBACTIN TRANSPORT SYSTEM PERMEASE PROTEIN"/>
    <property type="match status" value="1"/>
</dbReference>
<feature type="transmembrane region" description="Helical" evidence="9">
    <location>
        <begin position="312"/>
        <end position="330"/>
    </location>
</feature>
<keyword evidence="5 9" id="KW-0812">Transmembrane</keyword>
<feature type="transmembrane region" description="Helical" evidence="9">
    <location>
        <begin position="186"/>
        <end position="207"/>
    </location>
</feature>
<evidence type="ECO:0000256" key="3">
    <source>
        <dbReference type="ARBA" id="ARBA00022448"/>
    </source>
</evidence>
<dbReference type="PANTHER" id="PTHR30472:SF1">
    <property type="entry name" value="FE(3+) DICITRATE TRANSPORT SYSTEM PERMEASE PROTEIN FECC-RELATED"/>
    <property type="match status" value="1"/>
</dbReference>
<feature type="transmembrane region" description="Helical" evidence="9">
    <location>
        <begin position="276"/>
        <end position="300"/>
    </location>
</feature>
<evidence type="ECO:0000256" key="4">
    <source>
        <dbReference type="ARBA" id="ARBA00022475"/>
    </source>
</evidence>
<gene>
    <name evidence="10" type="ORF">KV396_15040</name>
</gene>